<comment type="caution">
    <text evidence="1">The sequence shown here is derived from an EMBL/GenBank/DDBJ whole genome shotgun (WGS) entry which is preliminary data.</text>
</comment>
<name>X1Q9H2_9ZZZZ</name>
<organism evidence="1">
    <name type="scientific">marine sediment metagenome</name>
    <dbReference type="NCBI Taxonomy" id="412755"/>
    <lineage>
        <taxon>unclassified sequences</taxon>
        <taxon>metagenomes</taxon>
        <taxon>ecological metagenomes</taxon>
    </lineage>
</organism>
<reference evidence="1" key="1">
    <citation type="journal article" date="2014" name="Front. Microbiol.">
        <title>High frequency of phylogenetically diverse reductive dehalogenase-homologous genes in deep subseafloor sedimentary metagenomes.</title>
        <authorList>
            <person name="Kawai M."/>
            <person name="Futagami T."/>
            <person name="Toyoda A."/>
            <person name="Takaki Y."/>
            <person name="Nishi S."/>
            <person name="Hori S."/>
            <person name="Arai W."/>
            <person name="Tsubouchi T."/>
            <person name="Morono Y."/>
            <person name="Uchiyama I."/>
            <person name="Ito T."/>
            <person name="Fujiyama A."/>
            <person name="Inagaki F."/>
            <person name="Takami H."/>
        </authorList>
    </citation>
    <scope>NUCLEOTIDE SEQUENCE</scope>
    <source>
        <strain evidence="1">Expedition CK06-06</strain>
    </source>
</reference>
<dbReference type="AlphaFoldDB" id="X1Q9H2"/>
<sequence>MTKKKTSRALARPSVVLKILGAPFELYPTGLTVIGKPTQEEYVQAFTRLSFIESASSWWWGDLALARERDYPDDPESGFKHGSLKELAERYGKDYGALANCQYVASRYEVSLRSETLAFY</sequence>
<accession>X1Q9H2</accession>
<protein>
    <submittedName>
        <fullName evidence="1">Uncharacterized protein</fullName>
    </submittedName>
</protein>
<proteinExistence type="predicted"/>
<gene>
    <name evidence="1" type="ORF">S12H4_02043</name>
</gene>
<evidence type="ECO:0000313" key="1">
    <source>
        <dbReference type="EMBL" id="GAI64883.1"/>
    </source>
</evidence>
<dbReference type="EMBL" id="BARW01000464">
    <property type="protein sequence ID" value="GAI64883.1"/>
    <property type="molecule type" value="Genomic_DNA"/>
</dbReference>
<feature type="non-terminal residue" evidence="1">
    <location>
        <position position="120"/>
    </location>
</feature>